<reference evidence="4 5" key="1">
    <citation type="submission" date="2023-09" db="EMBL/GenBank/DDBJ databases">
        <authorList>
            <person name="Rey-Velasco X."/>
        </authorList>
    </citation>
    <scope>NUCLEOTIDE SEQUENCE [LARGE SCALE GENOMIC DNA]</scope>
    <source>
        <strain evidence="4 5">F388</strain>
    </source>
</reference>
<dbReference type="PANTHER" id="PTHR21600:SF83">
    <property type="entry name" value="PSEUDOURIDYLATE SYNTHASE RPUSD4, MITOCHONDRIAL"/>
    <property type="match status" value="1"/>
</dbReference>
<organism evidence="4 5">
    <name type="scientific">Croceitalea rosinachiae</name>
    <dbReference type="NCBI Taxonomy" id="3075596"/>
    <lineage>
        <taxon>Bacteria</taxon>
        <taxon>Pseudomonadati</taxon>
        <taxon>Bacteroidota</taxon>
        <taxon>Flavobacteriia</taxon>
        <taxon>Flavobacteriales</taxon>
        <taxon>Flavobacteriaceae</taxon>
        <taxon>Croceitalea</taxon>
    </lineage>
</organism>
<dbReference type="Pfam" id="PF00849">
    <property type="entry name" value="PseudoU_synth_2"/>
    <property type="match status" value="1"/>
</dbReference>
<dbReference type="Proteomes" id="UP001255246">
    <property type="component" value="Unassembled WGS sequence"/>
</dbReference>
<dbReference type="PANTHER" id="PTHR21600">
    <property type="entry name" value="MITOCHONDRIAL RNA PSEUDOURIDINE SYNTHASE"/>
    <property type="match status" value="1"/>
</dbReference>
<dbReference type="PROSITE" id="PS01129">
    <property type="entry name" value="PSI_RLU"/>
    <property type="match status" value="1"/>
</dbReference>
<evidence type="ECO:0000256" key="2">
    <source>
        <dbReference type="ARBA" id="ARBA00023235"/>
    </source>
</evidence>
<dbReference type="CDD" id="cd02869">
    <property type="entry name" value="PseudoU_synth_RluA_like"/>
    <property type="match status" value="1"/>
</dbReference>
<dbReference type="InterPro" id="IPR020103">
    <property type="entry name" value="PsdUridine_synth_cat_dom_sf"/>
</dbReference>
<evidence type="ECO:0000313" key="5">
    <source>
        <dbReference type="Proteomes" id="UP001255246"/>
    </source>
</evidence>
<feature type="domain" description="Pseudouridine synthase RsuA/RluA-like" evidence="3">
    <location>
        <begin position="26"/>
        <end position="181"/>
    </location>
</feature>
<proteinExistence type="inferred from homology"/>
<evidence type="ECO:0000256" key="1">
    <source>
        <dbReference type="ARBA" id="ARBA00010876"/>
    </source>
</evidence>
<keyword evidence="5" id="KW-1185">Reference proteome</keyword>
<comment type="caution">
    <text evidence="4">The sequence shown here is derived from an EMBL/GenBank/DDBJ whole genome shotgun (WGS) entry which is preliminary data.</text>
</comment>
<dbReference type="EMBL" id="JAVRHR010000002">
    <property type="protein sequence ID" value="MDT0607322.1"/>
    <property type="molecule type" value="Genomic_DNA"/>
</dbReference>
<dbReference type="InterPro" id="IPR006145">
    <property type="entry name" value="PsdUridine_synth_RsuA/RluA"/>
</dbReference>
<dbReference type="InterPro" id="IPR006224">
    <property type="entry name" value="PsdUridine_synth_RluA-like_CS"/>
</dbReference>
<sequence length="238" mass="27175">MFQKSNHPKIEHSTPSNLNIIYEDNHLIVVNKRPGDIVQGDKTGDIPLSEIVKEFLRIKYNKPGNVYLGVVHRLDRPTSGIVVFAKTSKALPRLNKLFSEGRTKKTYWAVVKNQPPKMGDSLIHWLVRNPKQNKSYAHKKEVPNSKKAILDYHIARQLDHYHLLEIDLKTGRHHQIRAQLTAIGCTIKGDLKYGADRSNKDGSIHLHSRNLSFEHPIKKELVSFIAPPPNDPIWNACL</sequence>
<dbReference type="EC" id="5.4.99.-" evidence="4"/>
<evidence type="ECO:0000259" key="3">
    <source>
        <dbReference type="Pfam" id="PF00849"/>
    </source>
</evidence>
<comment type="similarity">
    <text evidence="1">Belongs to the pseudouridine synthase RluA family.</text>
</comment>
<protein>
    <submittedName>
        <fullName evidence="4">RluA family pseudouridine synthase</fullName>
        <ecNumber evidence="4">5.4.99.-</ecNumber>
    </submittedName>
</protein>
<evidence type="ECO:0000313" key="4">
    <source>
        <dbReference type="EMBL" id="MDT0607322.1"/>
    </source>
</evidence>
<accession>A0ABU3ACQ5</accession>
<dbReference type="GO" id="GO:0016853">
    <property type="term" value="F:isomerase activity"/>
    <property type="evidence" value="ECO:0007669"/>
    <property type="project" value="UniProtKB-KW"/>
</dbReference>
<dbReference type="InterPro" id="IPR050188">
    <property type="entry name" value="RluA_PseudoU_synthase"/>
</dbReference>
<gene>
    <name evidence="4" type="ORF">RM706_09790</name>
</gene>
<dbReference type="SUPFAM" id="SSF55120">
    <property type="entry name" value="Pseudouridine synthase"/>
    <property type="match status" value="1"/>
</dbReference>
<name>A0ABU3ACQ5_9FLAO</name>
<dbReference type="RefSeq" id="WP_311350893.1">
    <property type="nucleotide sequence ID" value="NZ_JAVRHR010000002.1"/>
</dbReference>
<keyword evidence="2 4" id="KW-0413">Isomerase</keyword>
<dbReference type="Gene3D" id="3.30.2350.10">
    <property type="entry name" value="Pseudouridine synthase"/>
    <property type="match status" value="1"/>
</dbReference>